<dbReference type="GO" id="GO:0016887">
    <property type="term" value="F:ATP hydrolysis activity"/>
    <property type="evidence" value="ECO:0007669"/>
    <property type="project" value="RHEA"/>
</dbReference>
<accession>F4MMQ5</accession>
<comment type="catalytic activity">
    <reaction evidence="11 13">
        <text>ATP + H2O = ADP + phosphate + H(+)</text>
        <dbReference type="Rhea" id="RHEA:13065"/>
        <dbReference type="ChEBI" id="CHEBI:15377"/>
        <dbReference type="ChEBI" id="CHEBI:15378"/>
        <dbReference type="ChEBI" id="CHEBI:30616"/>
        <dbReference type="ChEBI" id="CHEBI:43474"/>
        <dbReference type="ChEBI" id="CHEBI:456216"/>
        <dbReference type="EC" id="5.6.2.3"/>
    </reaction>
</comment>
<dbReference type="InterPro" id="IPR007693">
    <property type="entry name" value="DNA_helicase_DnaB-like_N"/>
</dbReference>
<evidence type="ECO:0000256" key="1">
    <source>
        <dbReference type="ARBA" id="ARBA00008428"/>
    </source>
</evidence>
<dbReference type="InterPro" id="IPR027417">
    <property type="entry name" value="P-loop_NTPase"/>
</dbReference>
<proteinExistence type="inferred from homology"/>
<keyword evidence="7 13" id="KW-0067">ATP-binding</keyword>
<keyword evidence="9" id="KW-0413">Isomerase</keyword>
<keyword evidence="6 13" id="KW-0347">Helicase</keyword>
<organism evidence="16">
    <name type="scientific">uncultured Flavobacteriia bacterium</name>
    <dbReference type="NCBI Taxonomy" id="212695"/>
    <lineage>
        <taxon>Bacteria</taxon>
        <taxon>Pseudomonadati</taxon>
        <taxon>Bacteroidota</taxon>
        <taxon>Flavobacteriia</taxon>
        <taxon>environmental samples</taxon>
    </lineage>
</organism>
<dbReference type="PANTHER" id="PTHR30153">
    <property type="entry name" value="REPLICATIVE DNA HELICASE DNAB"/>
    <property type="match status" value="1"/>
</dbReference>
<dbReference type="SMART" id="SM00382">
    <property type="entry name" value="AAA"/>
    <property type="match status" value="1"/>
</dbReference>
<comment type="similarity">
    <text evidence="1 13">Belongs to the helicase family. DnaB subfamily.</text>
</comment>
<dbReference type="InterPro" id="IPR007692">
    <property type="entry name" value="DNA_helicase_DnaB"/>
</dbReference>
<evidence type="ECO:0000256" key="6">
    <source>
        <dbReference type="ARBA" id="ARBA00022806"/>
    </source>
</evidence>
<dbReference type="Pfam" id="PF00772">
    <property type="entry name" value="DnaB"/>
    <property type="match status" value="1"/>
</dbReference>
<dbReference type="Pfam" id="PF03796">
    <property type="entry name" value="DnaB_C"/>
    <property type="match status" value="1"/>
</dbReference>
<keyword evidence="8 13" id="KW-0238">DNA-binding</keyword>
<dbReference type="SUPFAM" id="SSF48024">
    <property type="entry name" value="N-terminal domain of DnaB helicase"/>
    <property type="match status" value="1"/>
</dbReference>
<dbReference type="PANTHER" id="PTHR30153:SF2">
    <property type="entry name" value="REPLICATIVE DNA HELICASE"/>
    <property type="match status" value="1"/>
</dbReference>
<dbReference type="CDD" id="cd00984">
    <property type="entry name" value="DnaB_C"/>
    <property type="match status" value="1"/>
</dbReference>
<dbReference type="GO" id="GO:1990077">
    <property type="term" value="C:primosome complex"/>
    <property type="evidence" value="ECO:0007669"/>
    <property type="project" value="UniProtKB-UniRule"/>
</dbReference>
<dbReference type="EC" id="5.6.2.3" evidence="12 13"/>
<dbReference type="InterPro" id="IPR003593">
    <property type="entry name" value="AAA+_ATPase"/>
</dbReference>
<evidence type="ECO:0000256" key="7">
    <source>
        <dbReference type="ARBA" id="ARBA00022840"/>
    </source>
</evidence>
<dbReference type="NCBIfam" id="TIGR00665">
    <property type="entry name" value="DnaB"/>
    <property type="match status" value="1"/>
</dbReference>
<sequence length="509" mass="55978">MYDPASSPNSPSPNRPRDLMRTSNALVPGAKVQPQAKELEEVVLGAMMMEKAAVNAVIDVLQPESFYVEAHGEVFRAIQALFNKSEPIDLLTVTEQLRMEGKLDMLGGSHRVAELTTRVASSANVEFHARIIAQKHIQRELIRVSNTIIEKAYDETSDVFDLLDEAESKLFEVAEGNIRKSYESMGAVMKQALEDIEAARNSEDGVSGVPSGFNDLDKITGGWQRSDMIVLAGRPGMGKTAFVLSMARNMAVDHQIPVAIFSLEMSAVQLVQRLISSETEINGDKFRKGNLEEHEYQQLYSRVGKLSDAPLFIDDTPGLNIFELRAKCRRLKAQHGIDLVVVDYLQLMSAGSDKGNREQEISSISRSIKSIAKELDVPIIALSQLSRNVETRGGDKRPLLSDLRESGAIEQDADIVAFIYRAEYYGITEHADGIDTAGLGELILAKHRHGALDTIKMKFVQRLAKFTNYDTFAESALGGAMQPNAAFSEPKTITVGSKMNDDNGDGAPF</sequence>
<dbReference type="Gene3D" id="3.40.50.300">
    <property type="entry name" value="P-loop containing nucleotide triphosphate hydrolases"/>
    <property type="match status" value="1"/>
</dbReference>
<evidence type="ECO:0000256" key="13">
    <source>
        <dbReference type="RuleBase" id="RU362085"/>
    </source>
</evidence>
<dbReference type="GO" id="GO:0042802">
    <property type="term" value="F:identical protein binding"/>
    <property type="evidence" value="ECO:0007669"/>
    <property type="project" value="UniProtKB-ARBA"/>
</dbReference>
<dbReference type="FunFam" id="1.10.860.10:FF:000001">
    <property type="entry name" value="Replicative DNA helicase"/>
    <property type="match status" value="1"/>
</dbReference>
<evidence type="ECO:0000256" key="14">
    <source>
        <dbReference type="SAM" id="MobiDB-lite"/>
    </source>
</evidence>
<keyword evidence="4 13" id="KW-0547">Nucleotide-binding</keyword>
<dbReference type="GO" id="GO:0005524">
    <property type="term" value="F:ATP binding"/>
    <property type="evidence" value="ECO:0007669"/>
    <property type="project" value="UniProtKB-UniRule"/>
</dbReference>
<dbReference type="GO" id="GO:0003677">
    <property type="term" value="F:DNA binding"/>
    <property type="evidence" value="ECO:0007669"/>
    <property type="project" value="UniProtKB-UniRule"/>
</dbReference>
<dbReference type="PROSITE" id="PS51199">
    <property type="entry name" value="SF4_HELICASE"/>
    <property type="match status" value="1"/>
</dbReference>
<comment type="function">
    <text evidence="10 13">The main replicative DNA helicase, it participates in initiation and elongation during chromosome replication. Travels ahead of the DNA replisome, separating dsDNA into templates for DNA synthesis. A processive ATP-dependent 5'-3' DNA helicase it has DNA-dependent ATPase activity.</text>
</comment>
<evidence type="ECO:0000256" key="10">
    <source>
        <dbReference type="ARBA" id="ARBA00044932"/>
    </source>
</evidence>
<evidence type="ECO:0000256" key="5">
    <source>
        <dbReference type="ARBA" id="ARBA00022801"/>
    </source>
</evidence>
<name>F4MMQ5_9BACT</name>
<evidence type="ECO:0000256" key="8">
    <source>
        <dbReference type="ARBA" id="ARBA00023125"/>
    </source>
</evidence>
<dbReference type="Gene3D" id="1.10.860.10">
    <property type="entry name" value="DNAb Helicase, Chain A"/>
    <property type="match status" value="1"/>
</dbReference>
<dbReference type="FunFam" id="3.40.50.300:FF:000076">
    <property type="entry name" value="Replicative DNA helicase"/>
    <property type="match status" value="1"/>
</dbReference>
<reference evidence="16" key="2">
    <citation type="journal article" date="2012" name="Environ. Microbiol.">
        <title>Genomic content of uncultured Bacteroidetes from contrasting oceanic provinces in the North Atlantic Ocean.</title>
        <authorList>
            <person name="Gomez-Pereira P.R."/>
            <person name="Schuler M."/>
            <person name="Fuchs B.M."/>
            <person name="Bennke C."/>
            <person name="Teeling H."/>
            <person name="Waldmann J."/>
            <person name="Richter M."/>
            <person name="Barbe V."/>
            <person name="Bataille E."/>
            <person name="Glockner F.O."/>
            <person name="Amann R."/>
        </authorList>
    </citation>
    <scope>NUCLEOTIDE SEQUENCE</scope>
</reference>
<keyword evidence="2 13" id="KW-0639">Primosome</keyword>
<dbReference type="EMBL" id="FQ032823">
    <property type="protein sequence ID" value="CBL87418.1"/>
    <property type="molecule type" value="Genomic_DNA"/>
</dbReference>
<evidence type="ECO:0000256" key="3">
    <source>
        <dbReference type="ARBA" id="ARBA00022705"/>
    </source>
</evidence>
<feature type="region of interest" description="Disordered" evidence="14">
    <location>
        <begin position="1"/>
        <end position="20"/>
    </location>
</feature>
<dbReference type="InterPro" id="IPR036185">
    <property type="entry name" value="DNA_heli_DnaB-like_N_sf"/>
</dbReference>
<evidence type="ECO:0000259" key="15">
    <source>
        <dbReference type="PROSITE" id="PS51199"/>
    </source>
</evidence>
<keyword evidence="3 13" id="KW-0235">DNA replication</keyword>
<dbReference type="GO" id="GO:0043139">
    <property type="term" value="F:5'-3' DNA helicase activity"/>
    <property type="evidence" value="ECO:0007669"/>
    <property type="project" value="UniProtKB-EC"/>
</dbReference>
<evidence type="ECO:0000256" key="12">
    <source>
        <dbReference type="NCBIfam" id="TIGR00665"/>
    </source>
</evidence>
<keyword evidence="5 13" id="KW-0378">Hydrolase</keyword>
<evidence type="ECO:0000256" key="11">
    <source>
        <dbReference type="ARBA" id="ARBA00048954"/>
    </source>
</evidence>
<reference evidence="16" key="1">
    <citation type="submission" date="2010-05" db="EMBL/GenBank/DDBJ databases">
        <authorList>
            <person name="Genoscope - CEA"/>
        </authorList>
    </citation>
    <scope>NUCLEOTIDE SEQUENCE</scope>
</reference>
<gene>
    <name evidence="16" type="ORF">S18_848_0005</name>
</gene>
<dbReference type="InterPro" id="IPR007694">
    <property type="entry name" value="DNA_helicase_DnaB-like_C"/>
</dbReference>
<evidence type="ECO:0000256" key="2">
    <source>
        <dbReference type="ARBA" id="ARBA00022515"/>
    </source>
</evidence>
<evidence type="ECO:0000313" key="16">
    <source>
        <dbReference type="EMBL" id="CBL87418.1"/>
    </source>
</evidence>
<evidence type="ECO:0000256" key="4">
    <source>
        <dbReference type="ARBA" id="ARBA00022741"/>
    </source>
</evidence>
<evidence type="ECO:0000256" key="9">
    <source>
        <dbReference type="ARBA" id="ARBA00023235"/>
    </source>
</evidence>
<feature type="domain" description="SF4 helicase" evidence="15">
    <location>
        <begin position="202"/>
        <end position="473"/>
    </location>
</feature>
<dbReference type="SUPFAM" id="SSF52540">
    <property type="entry name" value="P-loop containing nucleoside triphosphate hydrolases"/>
    <property type="match status" value="1"/>
</dbReference>
<dbReference type="InterPro" id="IPR016136">
    <property type="entry name" value="DNA_helicase_N/primase_C"/>
</dbReference>
<dbReference type="GO" id="GO:0005829">
    <property type="term" value="C:cytosol"/>
    <property type="evidence" value="ECO:0007669"/>
    <property type="project" value="TreeGrafter"/>
</dbReference>
<protein>
    <recommendedName>
        <fullName evidence="12 13">Replicative DNA helicase</fullName>
        <ecNumber evidence="12 13">5.6.2.3</ecNumber>
    </recommendedName>
</protein>
<dbReference type="GO" id="GO:0006269">
    <property type="term" value="P:DNA replication, synthesis of primer"/>
    <property type="evidence" value="ECO:0007669"/>
    <property type="project" value="UniProtKB-UniRule"/>
</dbReference>
<dbReference type="AlphaFoldDB" id="F4MMQ5"/>